<accession>A0ABT3S7E3</accession>
<evidence type="ECO:0000313" key="2">
    <source>
        <dbReference type="Proteomes" id="UP001207276"/>
    </source>
</evidence>
<sequence length="222" mass="24056">MLEIAASQEGFLTVEQLEQLEQSWSRVDARTALRAMARAGELNEVVPGVWLHVVADPAAGNIDVAARAAWVALEPAVPLWERARRDRARPDCRAVIGGGAAYRRWGFGSSPWPAVVHLPAGTSLPPVPGEVGYVWDGRSAEDVSWFGPFPYIGVEAVLAGQFGYTVDFDEVALDLAEAHQRFGHLSMEALLRRLEVIAASNAWDGPLSAEAIFAALLTRACR</sequence>
<reference evidence="1 2" key="1">
    <citation type="submission" date="2022-11" db="EMBL/GenBank/DDBJ databases">
        <title>Taxonomy of Curtobacterium flaccumfaciens.</title>
        <authorList>
            <person name="Osdaghi E."/>
            <person name="Taghavi S.M."/>
            <person name="Hamidizade M."/>
            <person name="Abachi H."/>
            <person name="Fazliarab A."/>
            <person name="Baeyen S."/>
            <person name="Portier P."/>
            <person name="Van Vaerenbergh J."/>
            <person name="Jacques M.-A."/>
        </authorList>
    </citation>
    <scope>NUCLEOTIDE SEQUENCE [LARGE SCALE GENOMIC DNA]</scope>
    <source>
        <strain evidence="1 2">LMG 3715</strain>
    </source>
</reference>
<evidence type="ECO:0008006" key="3">
    <source>
        <dbReference type="Google" id="ProtNLM"/>
    </source>
</evidence>
<dbReference type="EMBL" id="JAPJDE010000006">
    <property type="protein sequence ID" value="MCX2850141.1"/>
    <property type="molecule type" value="Genomic_DNA"/>
</dbReference>
<dbReference type="RefSeq" id="WP_214519469.1">
    <property type="nucleotide sequence ID" value="NZ_CP104934.1"/>
</dbReference>
<name>A0ABT3S7E3_9MICO</name>
<organism evidence="1 2">
    <name type="scientific">Curtobacterium poinsettiae</name>
    <dbReference type="NCBI Taxonomy" id="159612"/>
    <lineage>
        <taxon>Bacteria</taxon>
        <taxon>Bacillati</taxon>
        <taxon>Actinomycetota</taxon>
        <taxon>Actinomycetes</taxon>
        <taxon>Micrococcales</taxon>
        <taxon>Microbacteriaceae</taxon>
        <taxon>Curtobacterium</taxon>
    </lineage>
</organism>
<comment type="caution">
    <text evidence="1">The sequence shown here is derived from an EMBL/GenBank/DDBJ whole genome shotgun (WGS) entry which is preliminary data.</text>
</comment>
<gene>
    <name evidence="1" type="ORF">ORG12_15785</name>
</gene>
<dbReference type="Proteomes" id="UP001207276">
    <property type="component" value="Unassembled WGS sequence"/>
</dbReference>
<proteinExistence type="predicted"/>
<protein>
    <recommendedName>
        <fullName evidence="3">AbiEi antitoxin C-terminal domain-containing protein</fullName>
    </recommendedName>
</protein>
<evidence type="ECO:0000313" key="1">
    <source>
        <dbReference type="EMBL" id="MCX2850141.1"/>
    </source>
</evidence>
<keyword evidence="2" id="KW-1185">Reference proteome</keyword>